<evidence type="ECO:0000313" key="2">
    <source>
        <dbReference type="Proteomes" id="UP000319818"/>
    </source>
</evidence>
<dbReference type="RefSeq" id="WP_142103854.1">
    <property type="nucleotide sequence ID" value="NZ_VFPH01000002.1"/>
</dbReference>
<proteinExistence type="predicted"/>
<name>A0A543FT32_9PSEU</name>
<protein>
    <submittedName>
        <fullName evidence="1">Uncharacterized protein</fullName>
    </submittedName>
</protein>
<reference evidence="1 2" key="1">
    <citation type="submission" date="2019-06" db="EMBL/GenBank/DDBJ databases">
        <title>Sequencing the genomes of 1000 actinobacteria strains.</title>
        <authorList>
            <person name="Klenk H.-P."/>
        </authorList>
    </citation>
    <scope>NUCLEOTIDE SEQUENCE [LARGE SCALE GENOMIC DNA]</scope>
    <source>
        <strain evidence="1 2">DSM 45511</strain>
    </source>
</reference>
<dbReference type="EMBL" id="VFPH01000002">
    <property type="protein sequence ID" value="TQM36972.1"/>
    <property type="molecule type" value="Genomic_DNA"/>
</dbReference>
<dbReference type="AlphaFoldDB" id="A0A543FT32"/>
<sequence length="105" mass="10977">MNDKKREDPAPGSLEIEPAAGALGALHKVRSPAALSMDDLVAADRPVQVVVEVAEPGYRPPGLEVRSGITDTVLTGTTEPAGLSDLDRDPGVVAIEITRPLDLID</sequence>
<dbReference type="OrthoDB" id="9554455at2"/>
<keyword evidence="2" id="KW-1185">Reference proteome</keyword>
<accession>A0A543FT32</accession>
<evidence type="ECO:0000313" key="1">
    <source>
        <dbReference type="EMBL" id="TQM36972.1"/>
    </source>
</evidence>
<gene>
    <name evidence="1" type="ORF">FB388_4168</name>
</gene>
<comment type="caution">
    <text evidence="1">The sequence shown here is derived from an EMBL/GenBank/DDBJ whole genome shotgun (WGS) entry which is preliminary data.</text>
</comment>
<dbReference type="Proteomes" id="UP000319818">
    <property type="component" value="Unassembled WGS sequence"/>
</dbReference>
<organism evidence="1 2">
    <name type="scientific">Pseudonocardia cypriaca</name>
    <dbReference type="NCBI Taxonomy" id="882449"/>
    <lineage>
        <taxon>Bacteria</taxon>
        <taxon>Bacillati</taxon>
        <taxon>Actinomycetota</taxon>
        <taxon>Actinomycetes</taxon>
        <taxon>Pseudonocardiales</taxon>
        <taxon>Pseudonocardiaceae</taxon>
        <taxon>Pseudonocardia</taxon>
    </lineage>
</organism>